<dbReference type="InterPro" id="IPR053135">
    <property type="entry name" value="AKR2_Oxidoreductase"/>
</dbReference>
<dbReference type="InterPro" id="IPR023210">
    <property type="entry name" value="NADP_OxRdtase_dom"/>
</dbReference>
<dbReference type="GO" id="GO:0046872">
    <property type="term" value="F:metal ion binding"/>
    <property type="evidence" value="ECO:0007669"/>
    <property type="project" value="UniProtKB-KW"/>
</dbReference>
<feature type="domain" description="4Fe-4S ferredoxin-type" evidence="4">
    <location>
        <begin position="326"/>
        <end position="355"/>
    </location>
</feature>
<dbReference type="EMBL" id="DVLX01000026">
    <property type="protein sequence ID" value="HIT99058.1"/>
    <property type="molecule type" value="Genomic_DNA"/>
</dbReference>
<dbReference type="SUPFAM" id="SSF51430">
    <property type="entry name" value="NAD(P)-linked oxidoreductase"/>
    <property type="match status" value="1"/>
</dbReference>
<reference evidence="5" key="1">
    <citation type="submission" date="2020-10" db="EMBL/GenBank/DDBJ databases">
        <authorList>
            <person name="Gilroy R."/>
        </authorList>
    </citation>
    <scope>NUCLEOTIDE SEQUENCE</scope>
    <source>
        <strain evidence="5">CHK176-22527</strain>
    </source>
</reference>
<evidence type="ECO:0000256" key="3">
    <source>
        <dbReference type="ARBA" id="ARBA00023014"/>
    </source>
</evidence>
<dbReference type="InterPro" id="IPR017900">
    <property type="entry name" value="4Fe4S_Fe_S_CS"/>
</dbReference>
<dbReference type="InterPro" id="IPR036812">
    <property type="entry name" value="NAD(P)_OxRdtase_dom_sf"/>
</dbReference>
<comment type="caution">
    <text evidence="5">The sequence shown here is derived from an EMBL/GenBank/DDBJ whole genome shotgun (WGS) entry which is preliminary data.</text>
</comment>
<keyword evidence="2" id="KW-0408">Iron</keyword>
<dbReference type="SUPFAM" id="SSF46548">
    <property type="entry name" value="alpha-helical ferredoxin"/>
    <property type="match status" value="1"/>
</dbReference>
<sequence length="367" mass="41071">MQYRKLPHGGELISVIGLGMGYIHESGEKEIEETVRYAIEHGINYFDMVASEWTPYPAYGRAFKDSREKIYLQMHFGAMYDSGKYGWTLDMDKIQSNFKRELDALGTDYTDMGFVHCVDDEQDAKTILSGSIWKYIKSLKDSGAVRHIGLSSHNPEIVKRFLDTGLIDMVMFSINPAYDYSTGDYGIGSVSKRASLYRACEQAGVGISVMKPFGGGQLLDAKTSPFKKFLTKNQCIKYALDRPAVLTVLPGVRGLKDLKEILRYLDASPEDTDYSVIGTFAPQDADGICVYCNHCQPCPQGIDIGLINKYYDLSVAGDELAAGHYEKLSVKADACVMCGHCESRCPFHVRQETRMKEIDDYFSNLKA</sequence>
<dbReference type="Gene3D" id="3.20.20.100">
    <property type="entry name" value="NADP-dependent oxidoreductase domain"/>
    <property type="match status" value="1"/>
</dbReference>
<dbReference type="Pfam" id="PF00248">
    <property type="entry name" value="Aldo_ket_red"/>
    <property type="match status" value="1"/>
</dbReference>
<keyword evidence="3" id="KW-0411">Iron-sulfur</keyword>
<name>A0A9D1HBA9_9FIRM</name>
<reference evidence="5" key="2">
    <citation type="journal article" date="2021" name="PeerJ">
        <title>Extensive microbial diversity within the chicken gut microbiome revealed by metagenomics and culture.</title>
        <authorList>
            <person name="Gilroy R."/>
            <person name="Ravi A."/>
            <person name="Getino M."/>
            <person name="Pursley I."/>
            <person name="Horton D.L."/>
            <person name="Alikhan N.F."/>
            <person name="Baker D."/>
            <person name="Gharbi K."/>
            <person name="Hall N."/>
            <person name="Watson M."/>
            <person name="Adriaenssens E.M."/>
            <person name="Foster-Nyarko E."/>
            <person name="Jarju S."/>
            <person name="Secka A."/>
            <person name="Antonio M."/>
            <person name="Oren A."/>
            <person name="Chaudhuri R.R."/>
            <person name="La Ragione R."/>
            <person name="Hildebrand F."/>
            <person name="Pallen M.J."/>
        </authorList>
    </citation>
    <scope>NUCLEOTIDE SEQUENCE</scope>
    <source>
        <strain evidence="5">CHK176-22527</strain>
    </source>
</reference>
<evidence type="ECO:0000256" key="2">
    <source>
        <dbReference type="ARBA" id="ARBA00023004"/>
    </source>
</evidence>
<accession>A0A9D1HBA9</accession>
<evidence type="ECO:0000256" key="1">
    <source>
        <dbReference type="ARBA" id="ARBA00022723"/>
    </source>
</evidence>
<dbReference type="PROSITE" id="PS51379">
    <property type="entry name" value="4FE4S_FER_2"/>
    <property type="match status" value="1"/>
</dbReference>
<dbReference type="Proteomes" id="UP000824159">
    <property type="component" value="Unassembled WGS sequence"/>
</dbReference>
<dbReference type="InterPro" id="IPR017896">
    <property type="entry name" value="4Fe4S_Fe-S-bd"/>
</dbReference>
<dbReference type="GO" id="GO:0051536">
    <property type="term" value="F:iron-sulfur cluster binding"/>
    <property type="evidence" value="ECO:0007669"/>
    <property type="project" value="UniProtKB-KW"/>
</dbReference>
<gene>
    <name evidence="5" type="ORF">IAD12_02255</name>
</gene>
<proteinExistence type="predicted"/>
<dbReference type="AlphaFoldDB" id="A0A9D1HBA9"/>
<dbReference type="PANTHER" id="PTHR43312:SF1">
    <property type="entry name" value="NADP-DEPENDENT OXIDOREDUCTASE DOMAIN-CONTAINING PROTEIN"/>
    <property type="match status" value="1"/>
</dbReference>
<evidence type="ECO:0000313" key="5">
    <source>
        <dbReference type="EMBL" id="HIT99058.1"/>
    </source>
</evidence>
<evidence type="ECO:0000313" key="6">
    <source>
        <dbReference type="Proteomes" id="UP000824159"/>
    </source>
</evidence>
<dbReference type="Pfam" id="PF13534">
    <property type="entry name" value="Fer4_17"/>
    <property type="match status" value="1"/>
</dbReference>
<dbReference type="PANTHER" id="PTHR43312">
    <property type="entry name" value="D-THREO-ALDOSE 1-DEHYDROGENASE"/>
    <property type="match status" value="1"/>
</dbReference>
<dbReference type="CDD" id="cd19100">
    <property type="entry name" value="AKR_unchar"/>
    <property type="match status" value="1"/>
</dbReference>
<organism evidence="5 6">
    <name type="scientific">Candidatus Allocopromorpha excrementavium</name>
    <dbReference type="NCBI Taxonomy" id="2840741"/>
    <lineage>
        <taxon>Bacteria</taxon>
        <taxon>Bacillati</taxon>
        <taxon>Bacillota</taxon>
        <taxon>Clostridia</taxon>
        <taxon>Eubacteriales</taxon>
        <taxon>Eubacteriaceae</taxon>
        <taxon>Eubacteriaceae incertae sedis</taxon>
        <taxon>Candidatus Allocopromorpha</taxon>
    </lineage>
</organism>
<dbReference type="PROSITE" id="PS00198">
    <property type="entry name" value="4FE4S_FER_1"/>
    <property type="match status" value="1"/>
</dbReference>
<protein>
    <submittedName>
        <fullName evidence="5">Aldo/keto reductase</fullName>
    </submittedName>
</protein>
<evidence type="ECO:0000259" key="4">
    <source>
        <dbReference type="PROSITE" id="PS51379"/>
    </source>
</evidence>
<keyword evidence="1" id="KW-0479">Metal-binding</keyword>